<organism evidence="2 3">
    <name type="scientific">Cryobacterium zongtaii</name>
    <dbReference type="NCBI Taxonomy" id="1259217"/>
    <lineage>
        <taxon>Bacteria</taxon>
        <taxon>Bacillati</taxon>
        <taxon>Actinomycetota</taxon>
        <taxon>Actinomycetes</taxon>
        <taxon>Micrococcales</taxon>
        <taxon>Microbacteriaceae</taxon>
        <taxon>Cryobacterium</taxon>
    </lineage>
</organism>
<evidence type="ECO:0000313" key="3">
    <source>
        <dbReference type="Proteomes" id="UP000237104"/>
    </source>
</evidence>
<evidence type="ECO:0000256" key="1">
    <source>
        <dbReference type="SAM" id="MobiDB-lite"/>
    </source>
</evidence>
<proteinExistence type="predicted"/>
<feature type="region of interest" description="Disordered" evidence="1">
    <location>
        <begin position="233"/>
        <end position="263"/>
    </location>
</feature>
<accession>A0A2S3ZFW2</accession>
<dbReference type="Proteomes" id="UP000237104">
    <property type="component" value="Unassembled WGS sequence"/>
</dbReference>
<sequence length="263" mass="28731">MGATVKGVDFRLGDVRIALQTFRFPPGLLPAADIGELNRIRHCRAAGTAPRRRPRLRIRHGHGTVQVDGLITDRPQRLDQQSARDRRGGRRIGRRGLKGLLDLVDHARRRRVTEAGGEVGARSGEGGDGDSALAAEPPERVPLEMLLRCAHLLAEVEERSEVVDILPGEEVDHPGRRRGFLHDRDLLGESGIRRFQLLCPGIARGREVLGPEPVQFPSDIRETCDHGTILARTGGSRQHHAVPGTDGASADAHPRGLELQCGE</sequence>
<dbReference type="AlphaFoldDB" id="A0A2S3ZFW2"/>
<reference evidence="2 3" key="1">
    <citation type="submission" date="2018-01" db="EMBL/GenBank/DDBJ databases">
        <title>Cryobacterium sp. nov., from glaciers in China.</title>
        <authorList>
            <person name="Liu Q."/>
            <person name="Xin Y.-H."/>
        </authorList>
    </citation>
    <scope>NUCLEOTIDE SEQUENCE [LARGE SCALE GENOMIC DNA]</scope>
    <source>
        <strain evidence="2 3">TMB1-8</strain>
    </source>
</reference>
<evidence type="ECO:0000313" key="2">
    <source>
        <dbReference type="EMBL" id="POH65933.1"/>
    </source>
</evidence>
<comment type="caution">
    <text evidence="2">The sequence shown here is derived from an EMBL/GenBank/DDBJ whole genome shotgun (WGS) entry which is preliminary data.</text>
</comment>
<protein>
    <submittedName>
        <fullName evidence="2">Uncharacterized protein</fullName>
    </submittedName>
</protein>
<feature type="compositionally biased region" description="Gly residues" evidence="1">
    <location>
        <begin position="117"/>
        <end position="126"/>
    </location>
</feature>
<dbReference type="EMBL" id="PPXF01000038">
    <property type="protein sequence ID" value="POH65933.1"/>
    <property type="molecule type" value="Genomic_DNA"/>
</dbReference>
<gene>
    <name evidence="2" type="ORF">C3B59_08810</name>
</gene>
<feature type="region of interest" description="Disordered" evidence="1">
    <location>
        <begin position="113"/>
        <end position="133"/>
    </location>
</feature>
<name>A0A2S3ZFW2_9MICO</name>